<dbReference type="RefSeq" id="WP_020328768.1">
    <property type="nucleotide sequence ID" value="NZ_ASXS01000005.1"/>
</dbReference>
<name>S7I672_VIBFL</name>
<gene>
    <name evidence="1" type="ORF">L910_3587</name>
</gene>
<dbReference type="EMBL" id="ASXS01000005">
    <property type="protein sequence ID" value="EPP23678.1"/>
    <property type="molecule type" value="Genomic_DNA"/>
</dbReference>
<dbReference type="PATRIC" id="fig|1336752.4.peg.1288"/>
<evidence type="ECO:0000313" key="2">
    <source>
        <dbReference type="Proteomes" id="UP000014854"/>
    </source>
</evidence>
<sequence>MPLQTFQDTLEQLEAGEQPSILLANGFSRAWNNRTFNYENLFDEANFRDSDRELREVFDRFYTFDFEKVMHALQSAEQVCETYGVNRGIIEQIQDDQEQLKDSLIEVIANTHPHRPGLVTDDRFTSTRRFLTCFSNIFSLNYDLLLYWAVNKWNLPPFRPDRWCGMKDGFNGNEWQQRTQNLHFLHGGLHLYNNEHGIYKRVYDQEDWDAIVDQVRRWLDAGEFPLFVSEPTYQKKLEKIKHNPYLNACYQALGDLRGTLYIHGHSIAENDRHIFEQINRSRVNKVFISIFGDENQEWNREAMANANRFLVCGTDIEFYDAATAPIWQQ</sequence>
<organism evidence="1 2">
    <name type="scientific">Vibrio fluvialis PG41</name>
    <dbReference type="NCBI Taxonomy" id="1336752"/>
    <lineage>
        <taxon>Bacteria</taxon>
        <taxon>Pseudomonadati</taxon>
        <taxon>Pseudomonadota</taxon>
        <taxon>Gammaproteobacteria</taxon>
        <taxon>Vibrionales</taxon>
        <taxon>Vibrionaceae</taxon>
        <taxon>Vibrio</taxon>
    </lineage>
</organism>
<evidence type="ECO:0000313" key="1">
    <source>
        <dbReference type="EMBL" id="EPP23678.1"/>
    </source>
</evidence>
<accession>S7I672</accession>
<reference evidence="1 2" key="1">
    <citation type="journal article" date="2013" name="Gut Pathog.">
        <title>Evidence of a new metabolic capacity in an emerging diarrheal pathogen: lessons from the draft genomes of Vibrio fluvialis strains PG41 and I21563.</title>
        <authorList>
            <person name="Khatri I."/>
            <person name="Mahajan S."/>
            <person name="Dureja C."/>
            <person name="Subramanian S."/>
            <person name="Raychaudhuri S."/>
        </authorList>
    </citation>
    <scope>NUCLEOTIDE SEQUENCE [LARGE SCALE GENOMIC DNA]</scope>
    <source>
        <strain evidence="1 2">PG41</strain>
    </source>
</reference>
<dbReference type="Pfam" id="PF16263">
    <property type="entry name" value="DUF4917"/>
    <property type="match status" value="1"/>
</dbReference>
<comment type="caution">
    <text evidence="1">The sequence shown here is derived from an EMBL/GenBank/DDBJ whole genome shotgun (WGS) entry which is preliminary data.</text>
</comment>
<proteinExistence type="predicted"/>
<dbReference type="InterPro" id="IPR032581">
    <property type="entry name" value="DUF4917"/>
</dbReference>
<evidence type="ECO:0008006" key="3">
    <source>
        <dbReference type="Google" id="ProtNLM"/>
    </source>
</evidence>
<dbReference type="Proteomes" id="UP000014854">
    <property type="component" value="Unassembled WGS sequence"/>
</dbReference>
<dbReference type="AlphaFoldDB" id="S7I672"/>
<protein>
    <recommendedName>
        <fullName evidence="3">DUF4917 domain-containing protein</fullName>
    </recommendedName>
</protein>